<feature type="compositionally biased region" description="Pro residues" evidence="13">
    <location>
        <begin position="599"/>
        <end position="608"/>
    </location>
</feature>
<keyword evidence="10" id="KW-0866">Nonsense-mediated mRNA decay</keyword>
<evidence type="ECO:0000256" key="13">
    <source>
        <dbReference type="SAM" id="MobiDB-lite"/>
    </source>
</evidence>
<evidence type="ECO:0000256" key="5">
    <source>
        <dbReference type="ARBA" id="ARBA00022490"/>
    </source>
</evidence>
<name>A0A9P3FYN8_9APHY</name>
<feature type="region of interest" description="Disordered" evidence="13">
    <location>
        <begin position="143"/>
        <end position="237"/>
    </location>
</feature>
<keyword evidence="6" id="KW-0507">mRNA processing</keyword>
<protein>
    <recommendedName>
        <fullName evidence="14">Btz domain-containing protein</fullName>
    </recommendedName>
</protein>
<keyword evidence="11" id="KW-0508">mRNA splicing</keyword>
<dbReference type="Proteomes" id="UP000703269">
    <property type="component" value="Unassembled WGS sequence"/>
</dbReference>
<evidence type="ECO:0000256" key="12">
    <source>
        <dbReference type="ARBA" id="ARBA00023242"/>
    </source>
</evidence>
<keyword evidence="8" id="KW-0810">Translation regulation</keyword>
<feature type="compositionally biased region" description="Basic and acidic residues" evidence="13">
    <location>
        <begin position="723"/>
        <end position="734"/>
    </location>
</feature>
<dbReference type="AlphaFoldDB" id="A0A9P3FYN8"/>
<evidence type="ECO:0000259" key="14">
    <source>
        <dbReference type="Pfam" id="PF09405"/>
    </source>
</evidence>
<feature type="region of interest" description="Disordered" evidence="13">
    <location>
        <begin position="371"/>
        <end position="390"/>
    </location>
</feature>
<comment type="subcellular location">
    <subcellularLocation>
        <location evidence="2">Cytoplasm</location>
    </subcellularLocation>
    <subcellularLocation>
        <location evidence="1">Nucleus</location>
    </subcellularLocation>
</comment>
<gene>
    <name evidence="15" type="ORF">PsYK624_006500</name>
</gene>
<feature type="compositionally biased region" description="Basic residues" evidence="13">
    <location>
        <begin position="17"/>
        <end position="32"/>
    </location>
</feature>
<dbReference type="OrthoDB" id="3361414at2759"/>
<evidence type="ECO:0000256" key="9">
    <source>
        <dbReference type="ARBA" id="ARBA00022884"/>
    </source>
</evidence>
<feature type="compositionally biased region" description="Basic residues" evidence="13">
    <location>
        <begin position="153"/>
        <end position="162"/>
    </location>
</feature>
<comment type="caution">
    <text evidence="15">The sequence shown here is derived from an EMBL/GenBank/DDBJ whole genome shotgun (WGS) entry which is preliminary data.</text>
</comment>
<feature type="compositionally biased region" description="Basic and acidic residues" evidence="13">
    <location>
        <begin position="209"/>
        <end position="218"/>
    </location>
</feature>
<organism evidence="15 16">
    <name type="scientific">Phanerochaete sordida</name>
    <dbReference type="NCBI Taxonomy" id="48140"/>
    <lineage>
        <taxon>Eukaryota</taxon>
        <taxon>Fungi</taxon>
        <taxon>Dikarya</taxon>
        <taxon>Basidiomycota</taxon>
        <taxon>Agaricomycotina</taxon>
        <taxon>Agaricomycetes</taxon>
        <taxon>Polyporales</taxon>
        <taxon>Phanerochaetaceae</taxon>
        <taxon>Phanerochaete</taxon>
    </lineage>
</organism>
<dbReference type="GO" id="GO:0051028">
    <property type="term" value="P:mRNA transport"/>
    <property type="evidence" value="ECO:0007669"/>
    <property type="project" value="UniProtKB-KW"/>
</dbReference>
<evidence type="ECO:0000256" key="6">
    <source>
        <dbReference type="ARBA" id="ARBA00022664"/>
    </source>
</evidence>
<feature type="compositionally biased region" description="Polar residues" evidence="13">
    <location>
        <begin position="759"/>
        <end position="775"/>
    </location>
</feature>
<dbReference type="GO" id="GO:0000184">
    <property type="term" value="P:nuclear-transcribed mRNA catabolic process, nonsense-mediated decay"/>
    <property type="evidence" value="ECO:0007669"/>
    <property type="project" value="UniProtKB-KW"/>
</dbReference>
<keyword evidence="7" id="KW-0509">mRNA transport</keyword>
<feature type="region of interest" description="Disordered" evidence="13">
    <location>
        <begin position="486"/>
        <end position="505"/>
    </location>
</feature>
<feature type="domain" description="Btz" evidence="14">
    <location>
        <begin position="204"/>
        <end position="344"/>
    </location>
</feature>
<evidence type="ECO:0000256" key="2">
    <source>
        <dbReference type="ARBA" id="ARBA00004496"/>
    </source>
</evidence>
<keyword evidence="16" id="KW-1185">Reference proteome</keyword>
<evidence type="ECO:0000256" key="4">
    <source>
        <dbReference type="ARBA" id="ARBA00022448"/>
    </source>
</evidence>
<proteinExistence type="inferred from homology"/>
<feature type="compositionally biased region" description="Low complexity" evidence="13">
    <location>
        <begin position="339"/>
        <end position="348"/>
    </location>
</feature>
<dbReference type="Pfam" id="PF09405">
    <property type="entry name" value="Btz"/>
    <property type="match status" value="1"/>
</dbReference>
<dbReference type="GO" id="GO:0006397">
    <property type="term" value="P:mRNA processing"/>
    <property type="evidence" value="ECO:0007669"/>
    <property type="project" value="UniProtKB-KW"/>
</dbReference>
<dbReference type="InterPro" id="IPR018545">
    <property type="entry name" value="Btz_dom"/>
</dbReference>
<evidence type="ECO:0000313" key="15">
    <source>
        <dbReference type="EMBL" id="GJE84574.1"/>
    </source>
</evidence>
<feature type="region of interest" description="Disordered" evidence="13">
    <location>
        <begin position="523"/>
        <end position="544"/>
    </location>
</feature>
<evidence type="ECO:0000256" key="8">
    <source>
        <dbReference type="ARBA" id="ARBA00022845"/>
    </source>
</evidence>
<dbReference type="GO" id="GO:0005737">
    <property type="term" value="C:cytoplasm"/>
    <property type="evidence" value="ECO:0007669"/>
    <property type="project" value="UniProtKB-SubCell"/>
</dbReference>
<feature type="region of interest" description="Disordered" evidence="13">
    <location>
        <begin position="588"/>
        <end position="628"/>
    </location>
</feature>
<feature type="region of interest" description="Disordered" evidence="13">
    <location>
        <begin position="709"/>
        <end position="775"/>
    </location>
</feature>
<dbReference type="GO" id="GO:0008380">
    <property type="term" value="P:RNA splicing"/>
    <property type="evidence" value="ECO:0007669"/>
    <property type="project" value="UniProtKB-KW"/>
</dbReference>
<dbReference type="GO" id="GO:0003729">
    <property type="term" value="F:mRNA binding"/>
    <property type="evidence" value="ECO:0007669"/>
    <property type="project" value="InterPro"/>
</dbReference>
<dbReference type="EMBL" id="BPQB01000001">
    <property type="protein sequence ID" value="GJE84574.1"/>
    <property type="molecule type" value="Genomic_DNA"/>
</dbReference>
<feature type="region of interest" description="Disordered" evidence="13">
    <location>
        <begin position="1"/>
        <end position="112"/>
    </location>
</feature>
<feature type="compositionally biased region" description="Polar residues" evidence="13">
    <location>
        <begin position="525"/>
        <end position="543"/>
    </location>
</feature>
<dbReference type="GO" id="GO:0006417">
    <property type="term" value="P:regulation of translation"/>
    <property type="evidence" value="ECO:0007669"/>
    <property type="project" value="UniProtKB-KW"/>
</dbReference>
<sequence length="832" mass="90583">MPATVTTPSANGTTPATKKHHSKKRIVRRRGRSTLDSDDEIEREAQTDSDTDDSSSYVSDSETESVSEDDEHHAGIVTPSTTQSPPPLDIPGASSSAKPALMKAGPGPFAGTTDWAQIVADEGAHGAGDLPVIDFADMHAHTITEPTPAAPPRTRKAQKQNKKATAARTPPQPAVPSEAPTAVPESEPKQDEPEAAVEEPAASTSKAAPAREPRDPKGFRGQSARQAYQERLQHDPAFVPRVGEFWGHDDRLLDKDLRSLSGWWRGRWYNRGRGRGMPPRGRGRGGMPPGRPLDVEVEVEENAEEGKQEVPAIEKTWGHDGFEEMKRREEQRREDQRRSQASRQSTGSQRGGTLRGRGAFVFVARGRGGFSRGGGVSATSRAGLRADPSDPTSIPVWYAQKPEKMWTKHADNFLYFEQASRPRAGETPSIRIRLPGQPEPQLIRQKKLEAKAGENTIAEAATASTSDYGDRQFTVRIPTVRKIEKVPQPVNPQPAEPAARAQEPSIDEVFTVRPQVVPEHVPIQASGSAPGTGPNATPASSASALPISDAKSPLEQIGIGAPSNIEGSPSADIEEAVLRNPPRAEVHAPIPQQASPTDPLRPAPPPLHPIQTSFSPVPQPSPSYMSPYQYGSLPPGVGIHQGYTYELATGRPVYLHPTPPPMYAPQPMMRSYMGHPSTSVPFVPGHVHHTSQEYMPSPHTPPVNGFVDPSTGAPIFAPARQSSRIEIRAPDGKVKHVPRPSGLRMSTTDGNGEPGQLPEEQTPSDPSQSNEQLQANQEPPMMAYPAYQQPYYYPDPNGYSGYVDMSNQVAQYDYYPQYEQHYEQHAQPIVYY</sequence>
<evidence type="ECO:0000256" key="7">
    <source>
        <dbReference type="ARBA" id="ARBA00022816"/>
    </source>
</evidence>
<feature type="compositionally biased region" description="Acidic residues" evidence="13">
    <location>
        <begin position="36"/>
        <end position="53"/>
    </location>
</feature>
<evidence type="ECO:0000256" key="1">
    <source>
        <dbReference type="ARBA" id="ARBA00004123"/>
    </source>
</evidence>
<evidence type="ECO:0000256" key="10">
    <source>
        <dbReference type="ARBA" id="ARBA00023161"/>
    </source>
</evidence>
<keyword evidence="9" id="KW-0694">RNA-binding</keyword>
<keyword evidence="5" id="KW-0963">Cytoplasm</keyword>
<evidence type="ECO:0000256" key="11">
    <source>
        <dbReference type="ARBA" id="ARBA00023187"/>
    </source>
</evidence>
<keyword evidence="4" id="KW-0813">Transport</keyword>
<dbReference type="GO" id="GO:0035145">
    <property type="term" value="C:exon-exon junction complex"/>
    <property type="evidence" value="ECO:0007669"/>
    <property type="project" value="InterPro"/>
</dbReference>
<evidence type="ECO:0000256" key="3">
    <source>
        <dbReference type="ARBA" id="ARBA00009548"/>
    </source>
</evidence>
<comment type="similarity">
    <text evidence="3">Belongs to the CASC3 family.</text>
</comment>
<evidence type="ECO:0000313" key="16">
    <source>
        <dbReference type="Proteomes" id="UP000703269"/>
    </source>
</evidence>
<keyword evidence="12" id="KW-0539">Nucleus</keyword>
<feature type="region of interest" description="Disordered" evidence="13">
    <location>
        <begin position="268"/>
        <end position="357"/>
    </location>
</feature>
<feature type="compositionally biased region" description="Polar residues" evidence="13">
    <location>
        <begin position="1"/>
        <end position="16"/>
    </location>
</feature>
<reference evidence="15 16" key="1">
    <citation type="submission" date="2021-08" db="EMBL/GenBank/DDBJ databases">
        <title>Draft Genome Sequence of Phanerochaete sordida strain YK-624.</title>
        <authorList>
            <person name="Mori T."/>
            <person name="Dohra H."/>
            <person name="Suzuki T."/>
            <person name="Kawagishi H."/>
            <person name="Hirai H."/>
        </authorList>
    </citation>
    <scope>NUCLEOTIDE SEQUENCE [LARGE SCALE GENOMIC DNA]</scope>
    <source>
        <strain evidence="15 16">YK-624</strain>
    </source>
</reference>
<accession>A0A9P3FYN8</accession>
<feature type="compositionally biased region" description="Basic and acidic residues" evidence="13">
    <location>
        <begin position="316"/>
        <end position="338"/>
    </location>
</feature>